<evidence type="ECO:0000313" key="4">
    <source>
        <dbReference type="Proteomes" id="UP000242877"/>
    </source>
</evidence>
<dbReference type="Proteomes" id="UP000242877">
    <property type="component" value="Unassembled WGS sequence"/>
</dbReference>
<dbReference type="Pfam" id="PF12697">
    <property type="entry name" value="Abhydrolase_6"/>
    <property type="match status" value="1"/>
</dbReference>
<dbReference type="EMBL" id="AZGZ01000012">
    <property type="protein sequence ID" value="KZZ91852.1"/>
    <property type="molecule type" value="Genomic_DNA"/>
</dbReference>
<dbReference type="VEuPathDB" id="FungiDB:AAP_03071"/>
<evidence type="ECO:0000259" key="2">
    <source>
        <dbReference type="Pfam" id="PF12697"/>
    </source>
</evidence>
<name>A0A167YWP9_9EURO</name>
<reference evidence="3 4" key="1">
    <citation type="journal article" date="2016" name="Genome Biol. Evol.">
        <title>Divergent and convergent evolution of fungal pathogenicity.</title>
        <authorList>
            <person name="Shang Y."/>
            <person name="Xiao G."/>
            <person name="Zheng P."/>
            <person name="Cen K."/>
            <person name="Zhan S."/>
            <person name="Wang C."/>
        </authorList>
    </citation>
    <scope>NUCLEOTIDE SEQUENCE [LARGE SCALE GENOMIC DNA]</scope>
    <source>
        <strain evidence="3 4">ARSEF 7405</strain>
    </source>
</reference>
<feature type="chain" id="PRO_5025467688" description="AB hydrolase-1 domain-containing protein" evidence="1">
    <location>
        <begin position="21"/>
        <end position="456"/>
    </location>
</feature>
<dbReference type="PANTHER" id="PTHR34853:SF1">
    <property type="entry name" value="LIPASE 5"/>
    <property type="match status" value="1"/>
</dbReference>
<dbReference type="OrthoDB" id="4201170at2759"/>
<dbReference type="PANTHER" id="PTHR34853">
    <property type="match status" value="1"/>
</dbReference>
<feature type="signal peptide" evidence="1">
    <location>
        <begin position="1"/>
        <end position="20"/>
    </location>
</feature>
<evidence type="ECO:0000256" key="1">
    <source>
        <dbReference type="SAM" id="SignalP"/>
    </source>
</evidence>
<dbReference type="GO" id="GO:0004806">
    <property type="term" value="F:triacylglycerol lipase activity"/>
    <property type="evidence" value="ECO:0007669"/>
    <property type="project" value="InterPro"/>
</dbReference>
<keyword evidence="1" id="KW-0732">Signal</keyword>
<keyword evidence="4" id="KW-1185">Reference proteome</keyword>
<proteinExistence type="predicted"/>
<sequence>MFRKLGVIIGAALLVTAASADDKWPSTCNKKCQQEVEASLKTEQSQWVISNVTKDPFYKTPKNIEQLEPGDIVRWQDLINVQGVKEGMPSNMTWQIPEGTSLSRFMFVSEDENGKSIASTAFALLPFTNVNGSSSPMNTIAWSHGTSGIQRVCGPVNNNQLWYSWAGPFFLASSGFAVIAPDYSGLGSEIPGGFRYEAGRLHATDVSNSIKAARKHFKSNITHEWVSIGHSEGGMTAWRVNEREARPGNATGGFLGSVAVSPALRPLSLIPNAWKKANGGPVGDPEGIYFMEAVSRAYPKEFPRDDYITEDMKKALAIADKGCLITGSPLFANMSVKDMYKNSSWIDLPIVKEYEEKLNMPGPWPLAGPLLAVQGTGDTLTYGKDTEQDFNKTCGKYSDSRAELLLYPGQDHMPTMYASWGQIIPWIWDRFNGKEVPKGCKTRTIGASVQPGPVKN</sequence>
<dbReference type="SUPFAM" id="SSF53474">
    <property type="entry name" value="alpha/beta-Hydrolases"/>
    <property type="match status" value="1"/>
</dbReference>
<protein>
    <recommendedName>
        <fullName evidence="2">AB hydrolase-1 domain-containing protein</fullName>
    </recommendedName>
</protein>
<organism evidence="3 4">
    <name type="scientific">Ascosphaera apis ARSEF 7405</name>
    <dbReference type="NCBI Taxonomy" id="392613"/>
    <lineage>
        <taxon>Eukaryota</taxon>
        <taxon>Fungi</taxon>
        <taxon>Dikarya</taxon>
        <taxon>Ascomycota</taxon>
        <taxon>Pezizomycotina</taxon>
        <taxon>Eurotiomycetes</taxon>
        <taxon>Eurotiomycetidae</taxon>
        <taxon>Onygenales</taxon>
        <taxon>Ascosphaeraceae</taxon>
        <taxon>Ascosphaera</taxon>
    </lineage>
</organism>
<dbReference type="InterPro" id="IPR029058">
    <property type="entry name" value="AB_hydrolase_fold"/>
</dbReference>
<dbReference type="InterPro" id="IPR005152">
    <property type="entry name" value="Lipase_secreted"/>
</dbReference>
<gene>
    <name evidence="3" type="ORF">AAP_03071</name>
</gene>
<dbReference type="AlphaFoldDB" id="A0A167YWP9"/>
<dbReference type="GO" id="GO:0016042">
    <property type="term" value="P:lipid catabolic process"/>
    <property type="evidence" value="ECO:0007669"/>
    <property type="project" value="InterPro"/>
</dbReference>
<feature type="domain" description="AB hydrolase-1" evidence="2">
    <location>
        <begin position="163"/>
        <end position="414"/>
    </location>
</feature>
<accession>A0A167YWP9</accession>
<evidence type="ECO:0000313" key="3">
    <source>
        <dbReference type="EMBL" id="KZZ91852.1"/>
    </source>
</evidence>
<dbReference type="Gene3D" id="3.40.50.1820">
    <property type="entry name" value="alpha/beta hydrolase"/>
    <property type="match status" value="2"/>
</dbReference>
<comment type="caution">
    <text evidence="3">The sequence shown here is derived from an EMBL/GenBank/DDBJ whole genome shotgun (WGS) entry which is preliminary data.</text>
</comment>
<dbReference type="InterPro" id="IPR000073">
    <property type="entry name" value="AB_hydrolase_1"/>
</dbReference>